<comment type="caution">
    <text evidence="1">The sequence shown here is derived from an EMBL/GenBank/DDBJ whole genome shotgun (WGS) entry which is preliminary data.</text>
</comment>
<protein>
    <recommendedName>
        <fullName evidence="2">SpoVT-AbrB domain-containing protein</fullName>
    </recommendedName>
</protein>
<sequence length="69" mass="8016">MGFPTKVQLIKRKKSQQWYINFPAAIAKAMEFKQGEVVEWSIENKALLVLKRTQVPDSPLKKKRTNSLK</sequence>
<dbReference type="AlphaFoldDB" id="X1UET9"/>
<evidence type="ECO:0008006" key="2">
    <source>
        <dbReference type="Google" id="ProtNLM"/>
    </source>
</evidence>
<organism evidence="1">
    <name type="scientific">marine sediment metagenome</name>
    <dbReference type="NCBI Taxonomy" id="412755"/>
    <lineage>
        <taxon>unclassified sequences</taxon>
        <taxon>metagenomes</taxon>
        <taxon>ecological metagenomes</taxon>
    </lineage>
</organism>
<dbReference type="EMBL" id="BARW01017741">
    <property type="protein sequence ID" value="GAI90864.1"/>
    <property type="molecule type" value="Genomic_DNA"/>
</dbReference>
<accession>X1UET9</accession>
<gene>
    <name evidence="1" type="ORF">S12H4_30570</name>
</gene>
<reference evidence="1" key="1">
    <citation type="journal article" date="2014" name="Front. Microbiol.">
        <title>High frequency of phylogenetically diverse reductive dehalogenase-homologous genes in deep subseafloor sedimentary metagenomes.</title>
        <authorList>
            <person name="Kawai M."/>
            <person name="Futagami T."/>
            <person name="Toyoda A."/>
            <person name="Takaki Y."/>
            <person name="Nishi S."/>
            <person name="Hori S."/>
            <person name="Arai W."/>
            <person name="Tsubouchi T."/>
            <person name="Morono Y."/>
            <person name="Uchiyama I."/>
            <person name="Ito T."/>
            <person name="Fujiyama A."/>
            <person name="Inagaki F."/>
            <person name="Takami H."/>
        </authorList>
    </citation>
    <scope>NUCLEOTIDE SEQUENCE</scope>
    <source>
        <strain evidence="1">Expedition CK06-06</strain>
    </source>
</reference>
<evidence type="ECO:0000313" key="1">
    <source>
        <dbReference type="EMBL" id="GAI90864.1"/>
    </source>
</evidence>
<name>X1UET9_9ZZZZ</name>
<proteinExistence type="predicted"/>